<keyword evidence="7" id="KW-0539">Nucleus</keyword>
<dbReference type="GO" id="GO:0004518">
    <property type="term" value="F:nuclease activity"/>
    <property type="evidence" value="ECO:0007669"/>
    <property type="project" value="UniProtKB-KW"/>
</dbReference>
<keyword evidence="11" id="KW-1185">Reference proteome</keyword>
<gene>
    <name evidence="10" type="ORF">WMY93_034137</name>
</gene>
<dbReference type="Proteomes" id="UP001460270">
    <property type="component" value="Unassembled WGS sequence"/>
</dbReference>
<dbReference type="InterPro" id="IPR027806">
    <property type="entry name" value="HARBI1_dom"/>
</dbReference>
<evidence type="ECO:0000313" key="11">
    <source>
        <dbReference type="Proteomes" id="UP001460270"/>
    </source>
</evidence>
<evidence type="ECO:0000259" key="9">
    <source>
        <dbReference type="Pfam" id="PF13359"/>
    </source>
</evidence>
<dbReference type="PANTHER" id="PTHR22930:SF85">
    <property type="entry name" value="GH03217P-RELATED"/>
    <property type="match status" value="1"/>
</dbReference>
<evidence type="ECO:0000313" key="10">
    <source>
        <dbReference type="EMBL" id="KAK7879081.1"/>
    </source>
</evidence>
<evidence type="ECO:0000256" key="7">
    <source>
        <dbReference type="ARBA" id="ARBA00023242"/>
    </source>
</evidence>
<keyword evidence="6" id="KW-0378">Hydrolase</keyword>
<feature type="region of interest" description="Disordered" evidence="8">
    <location>
        <begin position="32"/>
        <end position="51"/>
    </location>
</feature>
<protein>
    <recommendedName>
        <fullName evidence="9">DDE Tnp4 domain-containing protein</fullName>
    </recommendedName>
</protein>
<evidence type="ECO:0000256" key="5">
    <source>
        <dbReference type="ARBA" id="ARBA00022723"/>
    </source>
</evidence>
<comment type="subcellular location">
    <subcellularLocation>
        <location evidence="2">Nucleus</location>
    </subcellularLocation>
</comment>
<feature type="region of interest" description="Disordered" evidence="8">
    <location>
        <begin position="101"/>
        <end position="133"/>
    </location>
</feature>
<comment type="cofactor">
    <cofactor evidence="1">
        <name>a divalent metal cation</name>
        <dbReference type="ChEBI" id="CHEBI:60240"/>
    </cofactor>
</comment>
<accession>A0AAW0MJ00</accession>
<evidence type="ECO:0000256" key="1">
    <source>
        <dbReference type="ARBA" id="ARBA00001968"/>
    </source>
</evidence>
<feature type="domain" description="DDE Tnp4" evidence="9">
    <location>
        <begin position="283"/>
        <end position="446"/>
    </location>
</feature>
<feature type="compositionally biased region" description="Basic and acidic residues" evidence="8">
    <location>
        <begin position="106"/>
        <end position="119"/>
    </location>
</feature>
<dbReference type="Pfam" id="PF13359">
    <property type="entry name" value="DDE_Tnp_4"/>
    <property type="match status" value="1"/>
</dbReference>
<keyword evidence="4" id="KW-0540">Nuclease</keyword>
<dbReference type="AlphaFoldDB" id="A0AAW0MJ00"/>
<dbReference type="EMBL" id="JBBPFD010000378">
    <property type="protein sequence ID" value="KAK7879081.1"/>
    <property type="molecule type" value="Genomic_DNA"/>
</dbReference>
<evidence type="ECO:0000256" key="3">
    <source>
        <dbReference type="ARBA" id="ARBA00006958"/>
    </source>
</evidence>
<comment type="caution">
    <text evidence="10">The sequence shown here is derived from an EMBL/GenBank/DDBJ whole genome shotgun (WGS) entry which is preliminary data.</text>
</comment>
<evidence type="ECO:0000256" key="8">
    <source>
        <dbReference type="SAM" id="MobiDB-lite"/>
    </source>
</evidence>
<evidence type="ECO:0000256" key="6">
    <source>
        <dbReference type="ARBA" id="ARBA00022801"/>
    </source>
</evidence>
<reference evidence="11" key="1">
    <citation type="submission" date="2024-04" db="EMBL/GenBank/DDBJ databases">
        <title>Salinicola lusitanus LLJ914,a marine bacterium isolated from the Okinawa Trough.</title>
        <authorList>
            <person name="Li J."/>
        </authorList>
    </citation>
    <scope>NUCLEOTIDE SEQUENCE [LARGE SCALE GENOMIC DNA]</scope>
</reference>
<proteinExistence type="inferred from homology"/>
<evidence type="ECO:0000256" key="4">
    <source>
        <dbReference type="ARBA" id="ARBA00022722"/>
    </source>
</evidence>
<dbReference type="GO" id="GO:0005634">
    <property type="term" value="C:nucleus"/>
    <property type="evidence" value="ECO:0007669"/>
    <property type="project" value="UniProtKB-SubCell"/>
</dbReference>
<name>A0AAW0MJ00_9GOBI</name>
<sequence length="492" mass="56048">MTTAAINGDCNGGVRTVEEVRKKWKDLLSRAKKDRAAIKNPPTGGGPPPKCTPYTDIIIDIFGEESPTFVGLNGVDSSALVPAAETMVATERYEDECADLIVTPSTEERGEGEREEERSNQPMPGKVPPRSLKRKRDLDDLQKLLSVWTYQRPGNWWQYVHHNWTDGEWQANFRMRQATFYSLCNILRPWLTRQNTKYRLAVPVEVRVGVCIWRLATNIEYRSISHLFGVGLSTCCRITQEVVTAINFVLKPKYIRHPTAAELRVIVQGFRDRWHFPQVAGAIDGTHIKIRAPAENSASYYNRKGDYSIILQAVVDHRLRFWDINVGRAGKIHDARVFALSSLYQRGMDGKLFPDWRETFEGVDVPLVLLGDSAYPLLPWLMKPYPDGAAVTADQINFNFKLSQARMAVERAFGRLKGRWRCLLKECDAHITFVSRIVSACCVLHNYLEVHEEEYLNGEVEAEEGGDVMEGRCDYQQQSDIRNALCRYFSAL</sequence>
<dbReference type="PANTHER" id="PTHR22930">
    <property type="match status" value="1"/>
</dbReference>
<dbReference type="GO" id="GO:0016787">
    <property type="term" value="F:hydrolase activity"/>
    <property type="evidence" value="ECO:0007669"/>
    <property type="project" value="UniProtKB-KW"/>
</dbReference>
<organism evidence="10 11">
    <name type="scientific">Mugilogobius chulae</name>
    <name type="common">yellowstripe goby</name>
    <dbReference type="NCBI Taxonomy" id="88201"/>
    <lineage>
        <taxon>Eukaryota</taxon>
        <taxon>Metazoa</taxon>
        <taxon>Chordata</taxon>
        <taxon>Craniata</taxon>
        <taxon>Vertebrata</taxon>
        <taxon>Euteleostomi</taxon>
        <taxon>Actinopterygii</taxon>
        <taxon>Neopterygii</taxon>
        <taxon>Teleostei</taxon>
        <taxon>Neoteleostei</taxon>
        <taxon>Acanthomorphata</taxon>
        <taxon>Gobiaria</taxon>
        <taxon>Gobiiformes</taxon>
        <taxon>Gobioidei</taxon>
        <taxon>Gobiidae</taxon>
        <taxon>Gobionellinae</taxon>
        <taxon>Mugilogobius</taxon>
    </lineage>
</organism>
<evidence type="ECO:0000256" key="2">
    <source>
        <dbReference type="ARBA" id="ARBA00004123"/>
    </source>
</evidence>
<dbReference type="InterPro" id="IPR045249">
    <property type="entry name" value="HARBI1-like"/>
</dbReference>
<dbReference type="GO" id="GO:0046872">
    <property type="term" value="F:metal ion binding"/>
    <property type="evidence" value="ECO:0007669"/>
    <property type="project" value="UniProtKB-KW"/>
</dbReference>
<keyword evidence="5" id="KW-0479">Metal-binding</keyword>
<comment type="similarity">
    <text evidence="3">Belongs to the HARBI1 family.</text>
</comment>